<feature type="compositionally biased region" description="Low complexity" evidence="1">
    <location>
        <begin position="295"/>
        <end position="309"/>
    </location>
</feature>
<dbReference type="Gene3D" id="3.40.50.1000">
    <property type="entry name" value="HAD superfamily/HAD-like"/>
    <property type="match status" value="1"/>
</dbReference>
<feature type="compositionally biased region" description="Basic and acidic residues" evidence="1">
    <location>
        <begin position="357"/>
        <end position="367"/>
    </location>
</feature>
<dbReference type="AlphaFoldDB" id="A0AAW0Z4X7"/>
<dbReference type="KEGG" id="kne:92178366"/>
<comment type="caution">
    <text evidence="2">The sequence shown here is derived from an EMBL/GenBank/DDBJ whole genome shotgun (WGS) entry which is preliminary data.</text>
</comment>
<dbReference type="InterPro" id="IPR051806">
    <property type="entry name" value="HAD-like_SPP"/>
</dbReference>
<dbReference type="EMBL" id="JBCAWK010000002">
    <property type="protein sequence ID" value="KAK8865958.1"/>
    <property type="molecule type" value="Genomic_DNA"/>
</dbReference>
<organism evidence="2 3">
    <name type="scientific">Kwoniella newhampshirensis</name>
    <dbReference type="NCBI Taxonomy" id="1651941"/>
    <lineage>
        <taxon>Eukaryota</taxon>
        <taxon>Fungi</taxon>
        <taxon>Dikarya</taxon>
        <taxon>Basidiomycota</taxon>
        <taxon>Agaricomycotina</taxon>
        <taxon>Tremellomycetes</taxon>
        <taxon>Tremellales</taxon>
        <taxon>Cryptococcaceae</taxon>
        <taxon>Kwoniella</taxon>
    </lineage>
</organism>
<dbReference type="PANTHER" id="PTHR43481:SF4">
    <property type="entry name" value="GLYCEROL-1-PHOSPHATE PHOSPHOHYDROLASE 1-RELATED"/>
    <property type="match status" value="1"/>
</dbReference>
<dbReference type="SFLD" id="SFLDG01129">
    <property type="entry name" value="C1.5:_HAD__Beta-PGM__Phosphata"/>
    <property type="match status" value="1"/>
</dbReference>
<proteinExistence type="predicted"/>
<keyword evidence="3" id="KW-1185">Reference proteome</keyword>
<dbReference type="RefSeq" id="XP_066805437.1">
    <property type="nucleotide sequence ID" value="XM_066944236.1"/>
</dbReference>
<dbReference type="SFLD" id="SFLDS00003">
    <property type="entry name" value="Haloacid_Dehalogenase"/>
    <property type="match status" value="1"/>
</dbReference>
<dbReference type="Pfam" id="PF00702">
    <property type="entry name" value="Hydrolase"/>
    <property type="match status" value="1"/>
</dbReference>
<dbReference type="GeneID" id="92178366"/>
<sequence>MSVFTKSAFAMSAVNTPANSVPPSTAPSRRGSFASLASGQLTPVNDPHIVSINVESVLFDMDGTLINSSGAVVKAWELFSQTYTLDLDDILRSAHGMRTIDVLKKWCKISDPELLASEVIRFETAILEAAEDIARTSGSGGIETLPGVAKLLDDLSSDKEMRGGEEKWAICTSSTYFYAGKAIPIAGLTTPKVFVTADSVTRGKPFPDPYLLGASGCNASPFESIVVEDAPTGIRSGKASGALVLATCTSHTREELEKERPDFLVEDLSHVVAQWDPSTNTFNLIIEQPVDRYSTRPTPDVTPVVTPAVSRSNSFSGGVVRNPTSFKPSDELTGNDSVVGSPANSRPSSPGGEQSDEEKRAELEFHRRASQSGGGPSLDAFKRALAGNAAKRRAQTELNQDE</sequence>
<dbReference type="InterPro" id="IPR023198">
    <property type="entry name" value="PGP-like_dom2"/>
</dbReference>
<dbReference type="InterPro" id="IPR023214">
    <property type="entry name" value="HAD_sf"/>
</dbReference>
<dbReference type="PANTHER" id="PTHR43481">
    <property type="entry name" value="FRUCTOSE-1-PHOSPHATE PHOSPHATASE"/>
    <property type="match status" value="1"/>
</dbReference>
<dbReference type="GO" id="GO:0050308">
    <property type="term" value="F:sugar-phosphatase activity"/>
    <property type="evidence" value="ECO:0007669"/>
    <property type="project" value="TreeGrafter"/>
</dbReference>
<dbReference type="SUPFAM" id="SSF56784">
    <property type="entry name" value="HAD-like"/>
    <property type="match status" value="1"/>
</dbReference>
<protein>
    <recommendedName>
        <fullName evidence="4">Phosphatase</fullName>
    </recommendedName>
</protein>
<evidence type="ECO:0000256" key="1">
    <source>
        <dbReference type="SAM" id="MobiDB-lite"/>
    </source>
</evidence>
<evidence type="ECO:0000313" key="3">
    <source>
        <dbReference type="Proteomes" id="UP001388673"/>
    </source>
</evidence>
<dbReference type="Proteomes" id="UP001388673">
    <property type="component" value="Unassembled WGS sequence"/>
</dbReference>
<accession>A0AAW0Z4X7</accession>
<name>A0AAW0Z4X7_9TREE</name>
<feature type="compositionally biased region" description="Polar residues" evidence="1">
    <location>
        <begin position="310"/>
        <end position="352"/>
    </location>
</feature>
<dbReference type="Gene3D" id="1.10.150.240">
    <property type="entry name" value="Putative phosphatase, domain 2"/>
    <property type="match status" value="1"/>
</dbReference>
<dbReference type="InterPro" id="IPR036412">
    <property type="entry name" value="HAD-like_sf"/>
</dbReference>
<evidence type="ECO:0008006" key="4">
    <source>
        <dbReference type="Google" id="ProtNLM"/>
    </source>
</evidence>
<evidence type="ECO:0000313" key="2">
    <source>
        <dbReference type="EMBL" id="KAK8865958.1"/>
    </source>
</evidence>
<feature type="region of interest" description="Disordered" evidence="1">
    <location>
        <begin position="293"/>
        <end position="402"/>
    </location>
</feature>
<gene>
    <name evidence="2" type="ORF">IAR55_001107</name>
</gene>
<reference evidence="2 3" key="1">
    <citation type="journal article" date="2024" name="bioRxiv">
        <title>Comparative genomics of Cryptococcus and Kwoniella reveals pathogenesis evolution and contrasting karyotype dynamics via intercentromeric recombination or chromosome fusion.</title>
        <authorList>
            <person name="Coelho M.A."/>
            <person name="David-Palma M."/>
            <person name="Shea T."/>
            <person name="Bowers K."/>
            <person name="McGinley-Smith S."/>
            <person name="Mohammad A.W."/>
            <person name="Gnirke A."/>
            <person name="Yurkov A.M."/>
            <person name="Nowrousian M."/>
            <person name="Sun S."/>
            <person name="Cuomo C.A."/>
            <person name="Heitman J."/>
        </authorList>
    </citation>
    <scope>NUCLEOTIDE SEQUENCE [LARGE SCALE GENOMIC DNA]</scope>
    <source>
        <strain evidence="2 3">CBS 13917</strain>
    </source>
</reference>